<dbReference type="Proteomes" id="UP000010798">
    <property type="component" value="Chromosome"/>
</dbReference>
<dbReference type="eggNOG" id="COG2227">
    <property type="taxonomic scope" value="Bacteria"/>
</dbReference>
<evidence type="ECO:0000256" key="1">
    <source>
        <dbReference type="ARBA" id="ARBA00022679"/>
    </source>
</evidence>
<dbReference type="SUPFAM" id="SSF53335">
    <property type="entry name" value="S-adenosyl-L-methionine-dependent methyltransferases"/>
    <property type="match status" value="1"/>
</dbReference>
<dbReference type="GO" id="GO:0008168">
    <property type="term" value="F:methyltransferase activity"/>
    <property type="evidence" value="ECO:0007669"/>
    <property type="project" value="UniProtKB-KW"/>
</dbReference>
<dbReference type="InterPro" id="IPR029063">
    <property type="entry name" value="SAM-dependent_MTases_sf"/>
</dbReference>
<evidence type="ECO:0000313" key="3">
    <source>
        <dbReference type="EMBL" id="AGA31321.1"/>
    </source>
</evidence>
<dbReference type="AlphaFoldDB" id="L0DSE5"/>
<keyword evidence="1 3" id="KW-0808">Transferase</keyword>
<dbReference type="STRING" id="886293.Sinac_7279"/>
<evidence type="ECO:0000256" key="2">
    <source>
        <dbReference type="SAM" id="MobiDB-lite"/>
    </source>
</evidence>
<dbReference type="GO" id="GO:0032259">
    <property type="term" value="P:methylation"/>
    <property type="evidence" value="ECO:0007669"/>
    <property type="project" value="UniProtKB-KW"/>
</dbReference>
<proteinExistence type="predicted"/>
<dbReference type="HOGENOM" id="CLU_068669_0_1_0"/>
<keyword evidence="4" id="KW-1185">Reference proteome</keyword>
<dbReference type="KEGG" id="saci:Sinac_7279"/>
<keyword evidence="3" id="KW-0489">Methyltransferase</keyword>
<evidence type="ECO:0000313" key="4">
    <source>
        <dbReference type="Proteomes" id="UP000010798"/>
    </source>
</evidence>
<dbReference type="Gene3D" id="3.40.50.150">
    <property type="entry name" value="Vaccinia Virus protein VP39"/>
    <property type="match status" value="1"/>
</dbReference>
<protein>
    <submittedName>
        <fullName evidence="3">Methyltransferase family protein</fullName>
    </submittedName>
</protein>
<dbReference type="PANTHER" id="PTHR43861">
    <property type="entry name" value="TRANS-ACONITATE 2-METHYLTRANSFERASE-RELATED"/>
    <property type="match status" value="1"/>
</dbReference>
<accession>L0DSE5</accession>
<dbReference type="PANTHER" id="PTHR43861:SF3">
    <property type="entry name" value="PUTATIVE (AFU_ORTHOLOGUE AFUA_2G14390)-RELATED"/>
    <property type="match status" value="1"/>
</dbReference>
<reference evidence="3 4" key="1">
    <citation type="submission" date="2012-02" db="EMBL/GenBank/DDBJ databases">
        <title>Complete sequence of chromosome of Singulisphaera acidiphila DSM 18658.</title>
        <authorList>
            <consortium name="US DOE Joint Genome Institute (JGI-PGF)"/>
            <person name="Lucas S."/>
            <person name="Copeland A."/>
            <person name="Lapidus A."/>
            <person name="Glavina del Rio T."/>
            <person name="Dalin E."/>
            <person name="Tice H."/>
            <person name="Bruce D."/>
            <person name="Goodwin L."/>
            <person name="Pitluck S."/>
            <person name="Peters L."/>
            <person name="Ovchinnikova G."/>
            <person name="Chertkov O."/>
            <person name="Kyrpides N."/>
            <person name="Mavromatis K."/>
            <person name="Ivanova N."/>
            <person name="Brettin T."/>
            <person name="Detter J.C."/>
            <person name="Han C."/>
            <person name="Larimer F."/>
            <person name="Land M."/>
            <person name="Hauser L."/>
            <person name="Markowitz V."/>
            <person name="Cheng J.-F."/>
            <person name="Hugenholtz P."/>
            <person name="Woyke T."/>
            <person name="Wu D."/>
            <person name="Tindall B."/>
            <person name="Pomrenke H."/>
            <person name="Brambilla E."/>
            <person name="Klenk H.-P."/>
            <person name="Eisen J.A."/>
        </authorList>
    </citation>
    <scope>NUCLEOTIDE SEQUENCE [LARGE SCALE GENOMIC DNA]</scope>
    <source>
        <strain evidence="4">ATCC BAA-1392 / DSM 18658 / VKM B-2454 / MOB10</strain>
    </source>
</reference>
<dbReference type="Pfam" id="PF13489">
    <property type="entry name" value="Methyltransf_23"/>
    <property type="match status" value="1"/>
</dbReference>
<organism evidence="3 4">
    <name type="scientific">Singulisphaera acidiphila (strain ATCC BAA-1392 / DSM 18658 / VKM B-2454 / MOB10)</name>
    <dbReference type="NCBI Taxonomy" id="886293"/>
    <lineage>
        <taxon>Bacteria</taxon>
        <taxon>Pseudomonadati</taxon>
        <taxon>Planctomycetota</taxon>
        <taxon>Planctomycetia</taxon>
        <taxon>Isosphaerales</taxon>
        <taxon>Isosphaeraceae</taxon>
        <taxon>Singulisphaera</taxon>
    </lineage>
</organism>
<dbReference type="EMBL" id="CP003364">
    <property type="protein sequence ID" value="AGA31321.1"/>
    <property type="molecule type" value="Genomic_DNA"/>
</dbReference>
<gene>
    <name evidence="3" type="ordered locus">Sinac_7279</name>
</gene>
<name>L0DSE5_SINAD</name>
<feature type="region of interest" description="Disordered" evidence="2">
    <location>
        <begin position="1"/>
        <end position="22"/>
    </location>
</feature>
<sequence length="328" mass="36010">MVPQTMSRAQPGPSPIAPTDESDCPLCHVGMRVRFRDIAVEETGETFRIDECPQCGLGRTRPIPTDLAPYYDAAYYGKRHGLTGRICNRRRLGFVRHWLGPGMGRSLLDFGCGEGDFLRAARTQGWTGCGIERSWPTAISGDLTVVASLEELGGRKPFDCTTFWHVLEHLDDPIGTLKELRGYLAPDGLVLAAVPNFGSWQARATGASWLHLDLPRHLFHFTAASIAKLFEVSGFRVDDISFGEWEYDVIGWSQSLLNRGFGGRNEFFKTVSGRPSSGPRLRKMFHVTAGLGLSLLSAVPAWGESRLGRGGTLIAVARPVKTRASVHA</sequence>